<accession>A0AAD1YA66</accession>
<feature type="compositionally biased region" description="Polar residues" evidence="1">
    <location>
        <begin position="1"/>
        <end position="28"/>
    </location>
</feature>
<comment type="caution">
    <text evidence="2">The sequence shown here is derived from an EMBL/GenBank/DDBJ whole genome shotgun (WGS) entry which is preliminary data.</text>
</comment>
<protein>
    <submittedName>
        <fullName evidence="2">Uncharacterized protein</fullName>
    </submittedName>
</protein>
<evidence type="ECO:0000313" key="2">
    <source>
        <dbReference type="EMBL" id="CAI2387115.1"/>
    </source>
</evidence>
<dbReference type="Proteomes" id="UP001295684">
    <property type="component" value="Unassembled WGS sequence"/>
</dbReference>
<gene>
    <name evidence="2" type="ORF">ECRASSUSDP1_LOCUS28743</name>
</gene>
<reference evidence="2" key="1">
    <citation type="submission" date="2023-07" db="EMBL/GenBank/DDBJ databases">
        <authorList>
            <consortium name="AG Swart"/>
            <person name="Singh M."/>
            <person name="Singh A."/>
            <person name="Seah K."/>
            <person name="Emmerich C."/>
        </authorList>
    </citation>
    <scope>NUCLEOTIDE SEQUENCE</scope>
    <source>
        <strain evidence="2">DP1</strain>
    </source>
</reference>
<keyword evidence="3" id="KW-1185">Reference proteome</keyword>
<name>A0AAD1YA66_EUPCR</name>
<proteinExistence type="predicted"/>
<organism evidence="2 3">
    <name type="scientific">Euplotes crassus</name>
    <dbReference type="NCBI Taxonomy" id="5936"/>
    <lineage>
        <taxon>Eukaryota</taxon>
        <taxon>Sar</taxon>
        <taxon>Alveolata</taxon>
        <taxon>Ciliophora</taxon>
        <taxon>Intramacronucleata</taxon>
        <taxon>Spirotrichea</taxon>
        <taxon>Hypotrichia</taxon>
        <taxon>Euplotida</taxon>
        <taxon>Euplotidae</taxon>
        <taxon>Moneuplotes</taxon>
    </lineage>
</organism>
<sequence length="511" mass="58292">MEQKTSKMQVQPKSSDNMTGDLSTQKNAEITEKEPNENLLVQETMQNFDELPYSLRKNSEDSHAEARINMAQIEEGKEDSPALLSLAGGSEKIYLPSKKTVKKTARCWNVNPWQSKASKDKFDEICSFVDNNQSTQLIKSQSQGENEPSSITCHKACGKYSKINPFKVSLDAGSTRFKETISKNSLATFDQDGHKEVDSVKPLPNSDESTISLRKPSFKQIDEHYSTTSDKSKRVKNELKVQQKHVDFQNKVYPDPKGNWRDKVFINSPHNFEICGSYYSISYSENLNNFFPSHDIIPLCATCFLKLPDSNEIEVEIEKSKGLTIFLSQTFPRKVKTCTIHDTSGDDITQGHAYAQILRISSAVEKEIIFKGFELKEKHLKRFLAAFRHVETVELTMCHLLVSRVPDLSLALKGSKIRVLKFDYTVFRSNNFRWSDPLSLKNFIDGLATSPDLKQNLQEFHIGDRRFEELGLLDIFEETITKIFADSLGKRIALKFIQNEFKLSFDVSDLF</sequence>
<dbReference type="EMBL" id="CAMPGE010029635">
    <property type="protein sequence ID" value="CAI2387115.1"/>
    <property type="molecule type" value="Genomic_DNA"/>
</dbReference>
<feature type="region of interest" description="Disordered" evidence="1">
    <location>
        <begin position="1"/>
        <end position="39"/>
    </location>
</feature>
<dbReference type="AlphaFoldDB" id="A0AAD1YA66"/>
<evidence type="ECO:0000256" key="1">
    <source>
        <dbReference type="SAM" id="MobiDB-lite"/>
    </source>
</evidence>
<evidence type="ECO:0000313" key="3">
    <source>
        <dbReference type="Proteomes" id="UP001295684"/>
    </source>
</evidence>